<dbReference type="InterPro" id="IPR037163">
    <property type="entry name" value="Spermidine_synt_N_sf"/>
</dbReference>
<feature type="binding site" evidence="5">
    <location>
        <begin position="166"/>
        <end position="169"/>
    </location>
    <ligand>
        <name>spermidine</name>
        <dbReference type="ChEBI" id="CHEBI:57834"/>
    </ligand>
</feature>
<dbReference type="AlphaFoldDB" id="A0A162LS86"/>
<comment type="function">
    <text evidence="5">Catalyzes the irreversible transfer of a propylamine group from the amino donor S-adenosylmethioninamine (decarboxy-AdoMet) to putrescine (1,4-diaminobutane) to yield spermidine.</text>
</comment>
<dbReference type="PROSITE" id="PS01330">
    <property type="entry name" value="PABS_1"/>
    <property type="match status" value="1"/>
</dbReference>
<dbReference type="NCBIfam" id="NF002010">
    <property type="entry name" value="PRK00811.1"/>
    <property type="match status" value="1"/>
</dbReference>
<dbReference type="RefSeq" id="WP_062761828.1">
    <property type="nucleotide sequence ID" value="NZ_CP121045.1"/>
</dbReference>
<dbReference type="Pfam" id="PF17284">
    <property type="entry name" value="Spermine_synt_N"/>
    <property type="match status" value="1"/>
</dbReference>
<dbReference type="EC" id="2.5.1.16" evidence="5"/>
<keyword evidence="4 5" id="KW-0620">Polyamine biosynthesis</keyword>
<dbReference type="UniPathway" id="UPA00248">
    <property type="reaction ID" value="UER00314"/>
</dbReference>
<feature type="binding site" evidence="5">
    <location>
        <position position="96"/>
    </location>
    <ligand>
        <name>spermidine</name>
        <dbReference type="ChEBI" id="CHEBI:57834"/>
    </ligand>
</feature>
<accession>A0A162LS86</accession>
<dbReference type="OrthoDB" id="9793120at2"/>
<dbReference type="PROSITE" id="PS51006">
    <property type="entry name" value="PABS_2"/>
    <property type="match status" value="1"/>
</dbReference>
<dbReference type="Gene3D" id="2.30.140.10">
    <property type="entry name" value="Spermidine synthase, tetramerisation domain"/>
    <property type="match status" value="1"/>
</dbReference>
<dbReference type="SUPFAM" id="SSF53335">
    <property type="entry name" value="S-adenosyl-L-methionine-dependent methyltransferases"/>
    <property type="match status" value="1"/>
</dbReference>
<dbReference type="InterPro" id="IPR035246">
    <property type="entry name" value="Spermidine_synt_N"/>
</dbReference>
<evidence type="ECO:0000256" key="8">
    <source>
        <dbReference type="RuleBase" id="RU003837"/>
    </source>
</evidence>
<evidence type="ECO:0000259" key="9">
    <source>
        <dbReference type="PROSITE" id="PS51006"/>
    </source>
</evidence>
<name>A0A162LS86_9PROT</name>
<dbReference type="GO" id="GO:0004766">
    <property type="term" value="F:spermidine synthase activity"/>
    <property type="evidence" value="ECO:0007669"/>
    <property type="project" value="UniProtKB-UniRule"/>
</dbReference>
<dbReference type="PANTHER" id="PTHR11558">
    <property type="entry name" value="SPERMIDINE/SPERMINE SYNTHASE"/>
    <property type="match status" value="1"/>
</dbReference>
<dbReference type="HAMAP" id="MF_00198">
    <property type="entry name" value="Spermidine_synth"/>
    <property type="match status" value="1"/>
</dbReference>
<reference evidence="10 11" key="1">
    <citation type="submission" date="2015-12" db="EMBL/GenBank/DDBJ databases">
        <title>Genome sequence of Tistrella mobilis MCCC 1A02139.</title>
        <authorList>
            <person name="Lu L."/>
            <person name="Lai Q."/>
            <person name="Shao Z."/>
            <person name="Qian P."/>
        </authorList>
    </citation>
    <scope>NUCLEOTIDE SEQUENCE [LARGE SCALE GENOMIC DNA]</scope>
    <source>
        <strain evidence="10 11">MCCC 1A02139</strain>
    </source>
</reference>
<dbReference type="NCBIfam" id="TIGR00417">
    <property type="entry name" value="speE"/>
    <property type="match status" value="1"/>
</dbReference>
<feature type="binding site" evidence="5">
    <location>
        <position position="173"/>
    </location>
    <ligand>
        <name>S-methyl-5'-thioadenosine</name>
        <dbReference type="ChEBI" id="CHEBI:17509"/>
    </ligand>
</feature>
<dbReference type="PANTHER" id="PTHR11558:SF11">
    <property type="entry name" value="SPERMIDINE SYNTHASE"/>
    <property type="match status" value="1"/>
</dbReference>
<comment type="similarity">
    <text evidence="1 5 7">Belongs to the spermidine/spermine synthase family.</text>
</comment>
<evidence type="ECO:0000256" key="4">
    <source>
        <dbReference type="ARBA" id="ARBA00023115"/>
    </source>
</evidence>
<feature type="domain" description="PABS" evidence="9">
    <location>
        <begin position="11"/>
        <end position="247"/>
    </location>
</feature>
<dbReference type="EMBL" id="LPZR01000040">
    <property type="protein sequence ID" value="KYO56648.1"/>
    <property type="molecule type" value="Genomic_DNA"/>
</dbReference>
<feature type="binding site" evidence="5">
    <location>
        <position position="116"/>
    </location>
    <ligand>
        <name>S-methyl-5'-thioadenosine</name>
        <dbReference type="ChEBI" id="CHEBI:17509"/>
    </ligand>
</feature>
<evidence type="ECO:0000256" key="5">
    <source>
        <dbReference type="HAMAP-Rule" id="MF_00198"/>
    </source>
</evidence>
<evidence type="ECO:0000256" key="6">
    <source>
        <dbReference type="PROSITE-ProRule" id="PRU00354"/>
    </source>
</evidence>
<comment type="caution">
    <text evidence="10">The sequence shown here is derived from an EMBL/GenBank/DDBJ whole genome shotgun (WGS) entry which is preliminary data.</text>
</comment>
<feature type="binding site" evidence="5">
    <location>
        <begin position="147"/>
        <end position="148"/>
    </location>
    <ligand>
        <name>S-methyl-5'-thioadenosine</name>
        <dbReference type="ChEBI" id="CHEBI:17509"/>
    </ligand>
</feature>
<dbReference type="InterPro" id="IPR029063">
    <property type="entry name" value="SAM-dependent_MTases_sf"/>
</dbReference>
<feature type="active site" description="Proton acceptor" evidence="5 6">
    <location>
        <position position="166"/>
    </location>
</feature>
<organism evidence="10 11">
    <name type="scientific">Tistrella mobilis</name>
    <dbReference type="NCBI Taxonomy" id="171437"/>
    <lineage>
        <taxon>Bacteria</taxon>
        <taxon>Pseudomonadati</taxon>
        <taxon>Pseudomonadota</taxon>
        <taxon>Alphaproteobacteria</taxon>
        <taxon>Geminicoccales</taxon>
        <taxon>Geminicoccaceae</taxon>
        <taxon>Tistrella</taxon>
    </lineage>
</organism>
<sequence length="292" mass="32652">MEKIIAAADSELWFTERMAGTGFQYSLQVAEVLHAERTPFQRLEVFRTTGFGTAMVLDGFVNVSDKDEFFYHEVMAHPALFIHERPRRVLIIGGGDCGVLREVLRHPGIEHVDMVEIDERVVRVSEKFFPELTASNNDPRASIRFEDGVAWVRNAAAGSYDVIIVDSTDPVGPAEGLFGAAFYADCHRILTEGGMVVVQSESPLFHQGRLKEIHRCLRGAGFVDSHPMTYPTVIYGGGTWSSSIARKGRKLNDRVRWDDIETCPFPTRYYNRGVHVSLMTLSGYLAPVLDGL</sequence>
<evidence type="ECO:0000256" key="3">
    <source>
        <dbReference type="ARBA" id="ARBA00023066"/>
    </source>
</evidence>
<keyword evidence="3 5" id="KW-0745">Spermidine biosynthesis</keyword>
<feature type="binding site" evidence="5">
    <location>
        <position position="41"/>
    </location>
    <ligand>
        <name>S-methyl-5'-thioadenosine</name>
        <dbReference type="ChEBI" id="CHEBI:17509"/>
    </ligand>
</feature>
<keyword evidence="2 5" id="KW-0808">Transferase</keyword>
<dbReference type="Proteomes" id="UP000075787">
    <property type="component" value="Unassembled WGS sequence"/>
</dbReference>
<gene>
    <name evidence="5" type="primary">speE</name>
    <name evidence="10" type="ORF">AUP44_21815</name>
</gene>
<proteinExistence type="inferred from homology"/>
<comment type="catalytic activity">
    <reaction evidence="5 8">
        <text>S-adenosyl 3-(methylsulfanyl)propylamine + putrescine = S-methyl-5'-thioadenosine + spermidine + H(+)</text>
        <dbReference type="Rhea" id="RHEA:12721"/>
        <dbReference type="ChEBI" id="CHEBI:15378"/>
        <dbReference type="ChEBI" id="CHEBI:17509"/>
        <dbReference type="ChEBI" id="CHEBI:57443"/>
        <dbReference type="ChEBI" id="CHEBI:57834"/>
        <dbReference type="ChEBI" id="CHEBI:326268"/>
        <dbReference type="EC" id="2.5.1.16"/>
    </reaction>
</comment>
<dbReference type="CDD" id="cd02440">
    <property type="entry name" value="AdoMet_MTases"/>
    <property type="match status" value="1"/>
</dbReference>
<feature type="binding site" evidence="5">
    <location>
        <position position="72"/>
    </location>
    <ligand>
        <name>spermidine</name>
        <dbReference type="ChEBI" id="CHEBI:57834"/>
    </ligand>
</feature>
<dbReference type="InterPro" id="IPR001045">
    <property type="entry name" value="Spermi_synthase"/>
</dbReference>
<evidence type="ECO:0000256" key="2">
    <source>
        <dbReference type="ARBA" id="ARBA00022679"/>
    </source>
</evidence>
<comment type="pathway">
    <text evidence="5">Amine and polyamine biosynthesis; spermidine biosynthesis; spermidine from putrescine: step 1/1.</text>
</comment>
<comment type="subunit">
    <text evidence="5">Homodimer or homotetramer.</text>
</comment>
<evidence type="ECO:0000256" key="1">
    <source>
        <dbReference type="ARBA" id="ARBA00007867"/>
    </source>
</evidence>
<evidence type="ECO:0000313" key="10">
    <source>
        <dbReference type="EMBL" id="KYO56648.1"/>
    </source>
</evidence>
<dbReference type="GO" id="GO:0005829">
    <property type="term" value="C:cytosol"/>
    <property type="evidence" value="ECO:0007669"/>
    <property type="project" value="TreeGrafter"/>
</dbReference>
<dbReference type="InterPro" id="IPR030374">
    <property type="entry name" value="PABS"/>
</dbReference>
<dbReference type="Pfam" id="PF01564">
    <property type="entry name" value="Spermine_synth"/>
    <property type="match status" value="1"/>
</dbReference>
<dbReference type="GeneID" id="97241949"/>
<evidence type="ECO:0000256" key="7">
    <source>
        <dbReference type="RuleBase" id="RU003836"/>
    </source>
</evidence>
<dbReference type="GO" id="GO:0008295">
    <property type="term" value="P:spermidine biosynthetic process"/>
    <property type="evidence" value="ECO:0007669"/>
    <property type="project" value="UniProtKB-UniRule"/>
</dbReference>
<evidence type="ECO:0000313" key="11">
    <source>
        <dbReference type="Proteomes" id="UP000075787"/>
    </source>
</evidence>
<protein>
    <recommendedName>
        <fullName evidence="5">Polyamine aminopropyltransferase</fullName>
    </recommendedName>
    <alternativeName>
        <fullName evidence="5">Putrescine aminopropyltransferase</fullName>
        <shortName evidence="5">PAPT</shortName>
    </alternativeName>
    <alternativeName>
        <fullName evidence="5">Spermidine synthase</fullName>
        <shortName evidence="5">SPDS</shortName>
        <shortName evidence="5">SPDSY</shortName>
        <ecNumber evidence="5">2.5.1.16</ecNumber>
    </alternativeName>
</protein>
<dbReference type="InterPro" id="IPR030373">
    <property type="entry name" value="PABS_CS"/>
</dbReference>
<dbReference type="Gene3D" id="3.40.50.150">
    <property type="entry name" value="Vaccinia Virus protein VP39"/>
    <property type="match status" value="1"/>
</dbReference>